<gene>
    <name evidence="2" type="ORF">GALL_123130</name>
</gene>
<sequence length="61" mass="6415">MNSKTRTLVIAVIASVILWLLGGFVFGKSIGMMFVIIGITLVGLAAGNIMNSPEPVQKKAP</sequence>
<evidence type="ECO:0000256" key="1">
    <source>
        <dbReference type="SAM" id="Phobius"/>
    </source>
</evidence>
<protein>
    <submittedName>
        <fullName evidence="2">Uncharacterized protein</fullName>
    </submittedName>
</protein>
<feature type="transmembrane region" description="Helical" evidence="1">
    <location>
        <begin position="7"/>
        <end position="26"/>
    </location>
</feature>
<proteinExistence type="predicted"/>
<dbReference type="EMBL" id="MLJW01000049">
    <property type="protein sequence ID" value="OIR05570.1"/>
    <property type="molecule type" value="Genomic_DNA"/>
</dbReference>
<keyword evidence="1" id="KW-0812">Transmembrane</keyword>
<organism evidence="2">
    <name type="scientific">mine drainage metagenome</name>
    <dbReference type="NCBI Taxonomy" id="410659"/>
    <lineage>
        <taxon>unclassified sequences</taxon>
        <taxon>metagenomes</taxon>
        <taxon>ecological metagenomes</taxon>
    </lineage>
</organism>
<feature type="transmembrane region" description="Helical" evidence="1">
    <location>
        <begin position="32"/>
        <end position="50"/>
    </location>
</feature>
<comment type="caution">
    <text evidence="2">The sequence shown here is derived from an EMBL/GenBank/DDBJ whole genome shotgun (WGS) entry which is preliminary data.</text>
</comment>
<name>A0A1J5SBH8_9ZZZZ</name>
<keyword evidence="1" id="KW-0472">Membrane</keyword>
<accession>A0A1J5SBH8</accession>
<reference evidence="2" key="1">
    <citation type="submission" date="2016-10" db="EMBL/GenBank/DDBJ databases">
        <title>Sequence of Gallionella enrichment culture.</title>
        <authorList>
            <person name="Poehlein A."/>
            <person name="Muehling M."/>
            <person name="Daniel R."/>
        </authorList>
    </citation>
    <scope>NUCLEOTIDE SEQUENCE</scope>
</reference>
<evidence type="ECO:0000313" key="2">
    <source>
        <dbReference type="EMBL" id="OIR05570.1"/>
    </source>
</evidence>
<dbReference type="AlphaFoldDB" id="A0A1J5SBH8"/>
<keyword evidence="1" id="KW-1133">Transmembrane helix</keyword>